<evidence type="ECO:0000313" key="2">
    <source>
        <dbReference type="Proteomes" id="UP000827976"/>
    </source>
</evidence>
<organism evidence="1 2">
    <name type="scientific">Dioscorea alata</name>
    <name type="common">Purple yam</name>
    <dbReference type="NCBI Taxonomy" id="55571"/>
    <lineage>
        <taxon>Eukaryota</taxon>
        <taxon>Viridiplantae</taxon>
        <taxon>Streptophyta</taxon>
        <taxon>Embryophyta</taxon>
        <taxon>Tracheophyta</taxon>
        <taxon>Spermatophyta</taxon>
        <taxon>Magnoliopsida</taxon>
        <taxon>Liliopsida</taxon>
        <taxon>Dioscoreales</taxon>
        <taxon>Dioscoreaceae</taxon>
        <taxon>Dioscorea</taxon>
    </lineage>
</organism>
<gene>
    <name evidence="1" type="ORF">IHE45_12G082000</name>
</gene>
<reference evidence="2" key="1">
    <citation type="journal article" date="2022" name="Nat. Commun.">
        <title>Chromosome evolution and the genetic basis of agronomically important traits in greater yam.</title>
        <authorList>
            <person name="Bredeson J.V."/>
            <person name="Lyons J.B."/>
            <person name="Oniyinde I.O."/>
            <person name="Okereke N.R."/>
            <person name="Kolade O."/>
            <person name="Nnabue I."/>
            <person name="Nwadili C.O."/>
            <person name="Hribova E."/>
            <person name="Parker M."/>
            <person name="Nwogha J."/>
            <person name="Shu S."/>
            <person name="Carlson J."/>
            <person name="Kariba R."/>
            <person name="Muthemba S."/>
            <person name="Knop K."/>
            <person name="Barton G.J."/>
            <person name="Sherwood A.V."/>
            <person name="Lopez-Montes A."/>
            <person name="Asiedu R."/>
            <person name="Jamnadass R."/>
            <person name="Muchugi A."/>
            <person name="Goodstein D."/>
            <person name="Egesi C.N."/>
            <person name="Featherston J."/>
            <person name="Asfaw A."/>
            <person name="Simpson G.G."/>
            <person name="Dolezel J."/>
            <person name="Hendre P.S."/>
            <person name="Van Deynze A."/>
            <person name="Kumar P.L."/>
            <person name="Obidiegwu J.E."/>
            <person name="Bhattacharjee R."/>
            <person name="Rokhsar D.S."/>
        </authorList>
    </citation>
    <scope>NUCLEOTIDE SEQUENCE [LARGE SCALE GENOMIC DNA]</scope>
    <source>
        <strain evidence="2">cv. TDa95/00328</strain>
    </source>
</reference>
<proteinExistence type="predicted"/>
<comment type="caution">
    <text evidence="1">The sequence shown here is derived from an EMBL/GenBank/DDBJ whole genome shotgun (WGS) entry which is preliminary data.</text>
</comment>
<evidence type="ECO:0000313" key="1">
    <source>
        <dbReference type="EMBL" id="KAH7667780.1"/>
    </source>
</evidence>
<name>A0ACB7V356_DIOAL</name>
<dbReference type="Proteomes" id="UP000827976">
    <property type="component" value="Chromosome 12"/>
</dbReference>
<accession>A0ACB7V356</accession>
<dbReference type="EMBL" id="CM037022">
    <property type="protein sequence ID" value="KAH7667780.1"/>
    <property type="molecule type" value="Genomic_DNA"/>
</dbReference>
<protein>
    <submittedName>
        <fullName evidence="1">Uncharacterized protein</fullName>
    </submittedName>
</protein>
<sequence>MAEKTMALKLLIDTKANRVLFAEAGKEVVDFLFGLLALPLGSIVKLLSKDQMVGSIGSLYSSLENLDSTYIQPNQDKGILLSPQRQEVNNLLLSAPNPPKVEGYYGCTGHSFGHGPCFQFVTNVCGIQCPSCPGKMNRVLRFVHPESGGMASGNGEGGGGVEGGYVKGVVTYTIMDDLSVTPMSSISSITLLSKFNVKNIDVLKEKNVSFGMQEALELLKTSLESKTVLTDVFLASKD</sequence>
<keyword evidence="2" id="KW-1185">Reference proteome</keyword>